<accession>A0A0M3INM9</accession>
<sequence length="99" mass="11492">MRDNPTVNYYLGDRQNGTQHVPNVNKASAQIIPLRRSKNSAAFRLEKRMKYRTHDWYIKADINNPWTHDWYIKADINNPSLFCSCSIASTLSTAPCYNL</sequence>
<name>A0A0M3INM9_ASCLU</name>
<organism evidence="1 2">
    <name type="scientific">Ascaris lumbricoides</name>
    <name type="common">Giant roundworm</name>
    <dbReference type="NCBI Taxonomy" id="6252"/>
    <lineage>
        <taxon>Eukaryota</taxon>
        <taxon>Metazoa</taxon>
        <taxon>Ecdysozoa</taxon>
        <taxon>Nematoda</taxon>
        <taxon>Chromadorea</taxon>
        <taxon>Rhabditida</taxon>
        <taxon>Spirurina</taxon>
        <taxon>Ascaridomorpha</taxon>
        <taxon>Ascaridoidea</taxon>
        <taxon>Ascarididae</taxon>
        <taxon>Ascaris</taxon>
    </lineage>
</organism>
<reference evidence="2" key="1">
    <citation type="submission" date="2017-02" db="UniProtKB">
        <authorList>
            <consortium name="WormBaseParasite"/>
        </authorList>
    </citation>
    <scope>IDENTIFICATION</scope>
</reference>
<evidence type="ECO:0000313" key="1">
    <source>
        <dbReference type="Proteomes" id="UP000036681"/>
    </source>
</evidence>
<dbReference type="Proteomes" id="UP000036681">
    <property type="component" value="Unplaced"/>
</dbReference>
<keyword evidence="1" id="KW-1185">Reference proteome</keyword>
<protein>
    <submittedName>
        <fullName evidence="2">TGF_BETA_2 domain-containing protein</fullName>
    </submittedName>
</protein>
<evidence type="ECO:0000313" key="2">
    <source>
        <dbReference type="WBParaSite" id="ALUE_0002035701-mRNA-1"/>
    </source>
</evidence>
<proteinExistence type="predicted"/>
<dbReference type="AlphaFoldDB" id="A0A0M3INM9"/>
<dbReference type="WBParaSite" id="ALUE_0002035701-mRNA-1">
    <property type="protein sequence ID" value="ALUE_0002035701-mRNA-1"/>
    <property type="gene ID" value="ALUE_0002035701"/>
</dbReference>